<evidence type="ECO:0000313" key="2">
    <source>
        <dbReference type="Proteomes" id="UP000069697"/>
    </source>
</evidence>
<evidence type="ECO:0000313" key="1">
    <source>
        <dbReference type="EMBL" id="GAS82433.1"/>
    </source>
</evidence>
<dbReference type="AlphaFoldDB" id="A0A100VM66"/>
<sequence>MAVDKDKNTQVLVTFPNEMLDEIKEFWHNEKLSNRNVAIRTLITKGLEKHKQEVREQEDK</sequence>
<dbReference type="RefSeq" id="WP_062834981.1">
    <property type="nucleotide sequence ID" value="NZ_BCNV01000001.1"/>
</dbReference>
<name>A0A100VM66_PAEAM</name>
<accession>A0A100VM66</accession>
<dbReference type="EMBL" id="BCNV01000001">
    <property type="protein sequence ID" value="GAS82433.1"/>
    <property type="molecule type" value="Genomic_DNA"/>
</dbReference>
<reference evidence="2" key="2">
    <citation type="submission" date="2016-01" db="EMBL/GenBank/DDBJ databases">
        <title>Draft Genome Sequence of Paenibacillus amylolyticus Heshi-A3 that Was Isolated from Fermented Rice Bran with Aging Salted Mackerel, Which Was Named Heshiko as Traditional Fermented Seafood in Japan.</title>
        <authorList>
            <person name="Akuzawa S."/>
            <person name="Nakagawa J."/>
            <person name="Kanekatsu T."/>
            <person name="Kubota E."/>
            <person name="Ohtake R."/>
            <person name="Suzuki T."/>
            <person name="Kanesaki Y."/>
        </authorList>
    </citation>
    <scope>NUCLEOTIDE SEQUENCE [LARGE SCALE GENOMIC DNA]</scope>
    <source>
        <strain evidence="2">Heshi-A3</strain>
    </source>
</reference>
<dbReference type="CDD" id="cd22231">
    <property type="entry name" value="RHH_NikR_HicB-like"/>
    <property type="match status" value="1"/>
</dbReference>
<reference evidence="1 2" key="1">
    <citation type="journal article" date="2016" name="Genome Announc.">
        <title>Draft Genome Sequence of Paenibacillus amylolyticus Heshi-A3, Isolated from Fermented Rice Bran in a Japanese Fermented Seafood Dish.</title>
        <authorList>
            <person name="Akuzawa S."/>
            <person name="Nagaoka J."/>
            <person name="Kanekatsu M."/>
            <person name="Kubota E."/>
            <person name="Ohtake R."/>
            <person name="Suzuki T."/>
            <person name="Kanesaki Y."/>
        </authorList>
    </citation>
    <scope>NUCLEOTIDE SEQUENCE [LARGE SCALE GENOMIC DNA]</scope>
    <source>
        <strain evidence="1 2">Heshi-A3</strain>
    </source>
</reference>
<proteinExistence type="predicted"/>
<organism evidence="1 2">
    <name type="scientific">Paenibacillus amylolyticus</name>
    <dbReference type="NCBI Taxonomy" id="1451"/>
    <lineage>
        <taxon>Bacteria</taxon>
        <taxon>Bacillati</taxon>
        <taxon>Bacillota</taxon>
        <taxon>Bacilli</taxon>
        <taxon>Bacillales</taxon>
        <taxon>Paenibacillaceae</taxon>
        <taxon>Paenibacillus</taxon>
    </lineage>
</organism>
<comment type="caution">
    <text evidence="1">The sequence shown here is derived from an EMBL/GenBank/DDBJ whole genome shotgun (WGS) entry which is preliminary data.</text>
</comment>
<protein>
    <submittedName>
        <fullName evidence="1">Uncharacterized protein</fullName>
    </submittedName>
</protein>
<dbReference type="Proteomes" id="UP000069697">
    <property type="component" value="Unassembled WGS sequence"/>
</dbReference>
<gene>
    <name evidence="1" type="ORF">PAHA3_2507</name>
</gene>